<dbReference type="KEGG" id="dcm:NIES806_16650"/>
<evidence type="ECO:0000313" key="2">
    <source>
        <dbReference type="EMBL" id="BAZ85462.1"/>
    </source>
</evidence>
<accession>A0A1Z4V1R7</accession>
<dbReference type="EMBL" id="AP018316">
    <property type="protein sequence ID" value="BAZ85462.1"/>
    <property type="molecule type" value="Genomic_DNA"/>
</dbReference>
<keyword evidence="1" id="KW-1133">Transmembrane helix</keyword>
<keyword evidence="1" id="KW-0472">Membrane</keyword>
<dbReference type="Proteomes" id="UP000218702">
    <property type="component" value="Chromosome"/>
</dbReference>
<evidence type="ECO:0008006" key="4">
    <source>
        <dbReference type="Google" id="ProtNLM"/>
    </source>
</evidence>
<keyword evidence="1" id="KW-0812">Transmembrane</keyword>
<feature type="transmembrane region" description="Helical" evidence="1">
    <location>
        <begin position="250"/>
        <end position="269"/>
    </location>
</feature>
<sequence length="382" mass="43206">MTLTKITPGQPLTDTQKKGLQLVSLLGGGKRDVVLAIDVTESVGLNDQGRIRLRQIVEDSLKPGDSVYVVPFAQNVVFDEVISVENPLGKPIYFSKKNSENINKVLEKIPFNYDPNRYGTDIQRAELTVYQGVAQINQNRLAKNQSIKPQSVVWITDATLGTKPGITSEIWIETPADSPFRIAKSPESEERQNWIKSLPLQERSLTIVTQSSKDYQLSVVDINPTIQEFCTPAPGGQETCLVNPYLLKQLWFPSLILLLLIAAGVWSLYKFARLQKKWKLRIRFEDDAEDEEKLCMLPNKKKIAIGEDDPSYEDCINSPGGEIRGYLQRQGEKLYLVPTPEGNIQLNNKKITSKTLITNSRFTLNCPDLRQRDYQINVKIEK</sequence>
<proteinExistence type="predicted"/>
<gene>
    <name evidence="2" type="ORF">NIES806_16650</name>
</gene>
<evidence type="ECO:0000256" key="1">
    <source>
        <dbReference type="SAM" id="Phobius"/>
    </source>
</evidence>
<dbReference type="OrthoDB" id="478073at2"/>
<protein>
    <recommendedName>
        <fullName evidence="4">VWA domain-containing protein</fullName>
    </recommendedName>
</protein>
<dbReference type="AlphaFoldDB" id="A0A1Z4V1R7"/>
<keyword evidence="3" id="KW-1185">Reference proteome</keyword>
<name>A0A1Z4V1R7_9CYAN</name>
<organism evidence="2 3">
    <name type="scientific">Dolichospermum compactum NIES-806</name>
    <dbReference type="NCBI Taxonomy" id="1973481"/>
    <lineage>
        <taxon>Bacteria</taxon>
        <taxon>Bacillati</taxon>
        <taxon>Cyanobacteriota</taxon>
        <taxon>Cyanophyceae</taxon>
        <taxon>Nostocales</taxon>
        <taxon>Aphanizomenonaceae</taxon>
        <taxon>Dolichospermum</taxon>
        <taxon>Dolichospermum compactum</taxon>
    </lineage>
</organism>
<evidence type="ECO:0000313" key="3">
    <source>
        <dbReference type="Proteomes" id="UP000218702"/>
    </source>
</evidence>
<reference evidence="2 3" key="1">
    <citation type="submission" date="2017-06" db="EMBL/GenBank/DDBJ databases">
        <title>Genome sequencing of cyanobaciteial culture collection at National Institute for Environmental Studies (NIES).</title>
        <authorList>
            <person name="Hirose Y."/>
            <person name="Shimura Y."/>
            <person name="Fujisawa T."/>
            <person name="Nakamura Y."/>
            <person name="Kawachi M."/>
        </authorList>
    </citation>
    <scope>NUCLEOTIDE SEQUENCE [LARGE SCALE GENOMIC DNA]</scope>
    <source>
        <strain evidence="2 3">NIES-806</strain>
    </source>
</reference>
<dbReference type="RefSeq" id="WP_096666173.1">
    <property type="nucleotide sequence ID" value="NZ_AP018316.1"/>
</dbReference>